<protein>
    <submittedName>
        <fullName evidence="2">GNAT family N-acetyltransferase</fullName>
    </submittedName>
</protein>
<dbReference type="InterPro" id="IPR031165">
    <property type="entry name" value="GNAT_YJDJ"/>
</dbReference>
<dbReference type="InterPro" id="IPR016181">
    <property type="entry name" value="Acyl_CoA_acyltransferase"/>
</dbReference>
<dbReference type="SUPFAM" id="SSF55729">
    <property type="entry name" value="Acyl-CoA N-acyltransferases (Nat)"/>
    <property type="match status" value="1"/>
</dbReference>
<dbReference type="Pfam" id="PF14542">
    <property type="entry name" value="Acetyltransf_CG"/>
    <property type="match status" value="1"/>
</dbReference>
<dbReference type="PANTHER" id="PTHR31435">
    <property type="entry name" value="PROTEIN NATD1"/>
    <property type="match status" value="1"/>
</dbReference>
<gene>
    <name evidence="2" type="ORF">C5749_04830</name>
</gene>
<evidence type="ECO:0000313" key="3">
    <source>
        <dbReference type="Proteomes" id="UP000238642"/>
    </source>
</evidence>
<dbReference type="EMBL" id="PVBS01000001">
    <property type="protein sequence ID" value="PRD56568.1"/>
    <property type="molecule type" value="Genomic_DNA"/>
</dbReference>
<keyword evidence="3" id="KW-1185">Reference proteome</keyword>
<reference evidence="2 3" key="1">
    <citation type="submission" date="2018-02" db="EMBL/GenBank/DDBJ databases">
        <title>The draft genome of Sphingobacterium gobiense H7.</title>
        <authorList>
            <person name="Li L."/>
            <person name="Liu L."/>
            <person name="Zhang X."/>
            <person name="Wang T."/>
            <person name="Liang L."/>
        </authorList>
    </citation>
    <scope>NUCLEOTIDE SEQUENCE [LARGE SCALE GENOMIC DNA]</scope>
    <source>
        <strain evidence="2 3">ACCC 05757</strain>
    </source>
</reference>
<evidence type="ECO:0000259" key="1">
    <source>
        <dbReference type="PROSITE" id="PS51729"/>
    </source>
</evidence>
<comment type="caution">
    <text evidence="2">The sequence shown here is derived from an EMBL/GenBank/DDBJ whole genome shotgun (WGS) entry which is preliminary data.</text>
</comment>
<sequence>MFIGKHIVNYLKNIDIMELTHVADGGRWLALNDEVQIGELIYQVENDVMTISHAEVEPFYRGNKIAEELVLAAIRQAREHNWKVVPACSFAKTVFERYPSEHDVLA</sequence>
<dbReference type="PANTHER" id="PTHR31435:SF10">
    <property type="entry name" value="BSR4717 PROTEIN"/>
    <property type="match status" value="1"/>
</dbReference>
<name>A0A2S9JTM3_9SPHI</name>
<organism evidence="2 3">
    <name type="scientific">Sphingobacterium gobiense</name>
    <dbReference type="NCBI Taxonomy" id="1382456"/>
    <lineage>
        <taxon>Bacteria</taxon>
        <taxon>Pseudomonadati</taxon>
        <taxon>Bacteroidota</taxon>
        <taxon>Sphingobacteriia</taxon>
        <taxon>Sphingobacteriales</taxon>
        <taxon>Sphingobacteriaceae</taxon>
        <taxon>Sphingobacterium</taxon>
    </lineage>
</organism>
<accession>A0A2S9JTM3</accession>
<dbReference type="GO" id="GO:0016740">
    <property type="term" value="F:transferase activity"/>
    <property type="evidence" value="ECO:0007669"/>
    <property type="project" value="UniProtKB-KW"/>
</dbReference>
<feature type="domain" description="N-acetyltransferase" evidence="1">
    <location>
        <begin position="20"/>
        <end position="106"/>
    </location>
</feature>
<keyword evidence="2" id="KW-0808">Transferase</keyword>
<proteinExistence type="predicted"/>
<dbReference type="OrthoDB" id="9793389at2"/>
<dbReference type="InterPro" id="IPR045057">
    <property type="entry name" value="Gcn5-rel_NAT"/>
</dbReference>
<dbReference type="AlphaFoldDB" id="A0A2S9JTM3"/>
<dbReference type="Proteomes" id="UP000238642">
    <property type="component" value="Unassembled WGS sequence"/>
</dbReference>
<dbReference type="Gene3D" id="3.40.630.30">
    <property type="match status" value="1"/>
</dbReference>
<dbReference type="PROSITE" id="PS51729">
    <property type="entry name" value="GNAT_YJDJ"/>
    <property type="match status" value="1"/>
</dbReference>
<evidence type="ECO:0000313" key="2">
    <source>
        <dbReference type="EMBL" id="PRD56568.1"/>
    </source>
</evidence>